<dbReference type="EMBL" id="MW856912">
    <property type="protein sequence ID" value="QWE37296.1"/>
    <property type="molecule type" value="Genomic_DNA"/>
</dbReference>
<dbReference type="GeneID" id="63880789"/>
<evidence type="ECO:0000256" key="6">
    <source>
        <dbReference type="ARBA" id="ARBA00022781"/>
    </source>
</evidence>
<protein>
    <recommendedName>
        <fullName evidence="14">ATP synthase complex subunit 8</fullName>
    </recommendedName>
</protein>
<evidence type="ECO:0000256" key="12">
    <source>
        <dbReference type="ARBA" id="ARBA00053067"/>
    </source>
</evidence>
<dbReference type="CTD" id="4509"/>
<dbReference type="RefSeq" id="YP_010045247.1">
    <property type="nucleotide sequence ID" value="NC_054290.1"/>
</dbReference>
<keyword evidence="8 14" id="KW-0406">Ion transport</keyword>
<evidence type="ECO:0000256" key="3">
    <source>
        <dbReference type="ARBA" id="ARBA00022448"/>
    </source>
</evidence>
<keyword evidence="6 14" id="KW-0375">Hydrogen ion transport</keyword>
<evidence type="ECO:0000256" key="13">
    <source>
        <dbReference type="ARBA" id="ARBA00064647"/>
    </source>
</evidence>
<dbReference type="GO" id="GO:0045259">
    <property type="term" value="C:proton-transporting ATP synthase complex"/>
    <property type="evidence" value="ECO:0007669"/>
    <property type="project" value="UniProtKB-KW"/>
</dbReference>
<evidence type="ECO:0000313" key="17">
    <source>
        <dbReference type="EMBL" id="QWE37296.1"/>
    </source>
</evidence>
<comment type="function">
    <text evidence="12">Subunit 8, of the mitochondrial membrane ATP synthase complex (F(1)F(0) ATP synthase or Complex V) that produces ATP from ADP in the presence of a proton gradient across the membrane which is generated by electron transport complexes of the respiratory chain. ATP synthase complex consist of a soluble F(1) head domain - the catalytic core - and a membrane F(1) domain - the membrane proton channel. These two domains are linked by a central stalk rotating inside the F(1) region and a stationary peripheral stalk. During catalysis, ATP synthesis in the catalytic domain of F(1) is coupled via a rotary mechanism of the central stalk subunits to proton translocation. In vivo, can only synthesize ATP although its ATP hydrolase activity can be activated artificially in vitro. Part of the complex F(0) domain.</text>
</comment>
<accession>A0A7S9DG99</accession>
<organism evidence="16">
    <name type="scientific">Semotilus corporalis</name>
    <name type="common">fallfish</name>
    <dbReference type="NCBI Taxonomy" id="520992"/>
    <lineage>
        <taxon>Eukaryota</taxon>
        <taxon>Metazoa</taxon>
        <taxon>Chordata</taxon>
        <taxon>Craniata</taxon>
        <taxon>Vertebrata</taxon>
        <taxon>Euteleostomi</taxon>
        <taxon>Actinopterygii</taxon>
        <taxon>Neopterygii</taxon>
        <taxon>Teleostei</taxon>
        <taxon>Ostariophysi</taxon>
        <taxon>Cypriniformes</taxon>
        <taxon>Leuciscidae</taxon>
        <taxon>Plagopterinae</taxon>
        <taxon>Semotilus</taxon>
    </lineage>
</organism>
<evidence type="ECO:0000256" key="8">
    <source>
        <dbReference type="ARBA" id="ARBA00023065"/>
    </source>
</evidence>
<evidence type="ECO:0000256" key="14">
    <source>
        <dbReference type="RuleBase" id="RU003661"/>
    </source>
</evidence>
<evidence type="ECO:0000256" key="7">
    <source>
        <dbReference type="ARBA" id="ARBA00022989"/>
    </source>
</evidence>
<dbReference type="InterPro" id="IPR050635">
    <property type="entry name" value="ATPase_protein_8"/>
</dbReference>
<keyword evidence="10 15" id="KW-0472">Membrane</keyword>
<geneLocation type="mitochondrion" evidence="16"/>
<feature type="transmembrane region" description="Helical" evidence="15">
    <location>
        <begin position="12"/>
        <end position="32"/>
    </location>
</feature>
<comment type="subcellular location">
    <subcellularLocation>
        <location evidence="1 14">Mitochondrion membrane</location>
        <topology evidence="1 14">Single-pass membrane protein</topology>
    </subcellularLocation>
</comment>
<evidence type="ECO:0000256" key="5">
    <source>
        <dbReference type="ARBA" id="ARBA00022692"/>
    </source>
</evidence>
<evidence type="ECO:0000256" key="2">
    <source>
        <dbReference type="ARBA" id="ARBA00008892"/>
    </source>
</evidence>
<keyword evidence="11" id="KW-0066">ATP synthesis</keyword>
<evidence type="ECO:0000256" key="15">
    <source>
        <dbReference type="SAM" id="Phobius"/>
    </source>
</evidence>
<dbReference type="InterPro" id="IPR001421">
    <property type="entry name" value="ATP8_metazoa"/>
</dbReference>
<dbReference type="GO" id="GO:0015078">
    <property type="term" value="F:proton transmembrane transporter activity"/>
    <property type="evidence" value="ECO:0007669"/>
    <property type="project" value="InterPro"/>
</dbReference>
<evidence type="ECO:0000256" key="9">
    <source>
        <dbReference type="ARBA" id="ARBA00023128"/>
    </source>
</evidence>
<reference evidence="17" key="2">
    <citation type="submission" date="2021-04" db="EMBL/GenBank/DDBJ databases">
        <title>Freshwater Fish Mitochondrial Genome Project.</title>
        <authorList>
            <person name="Maloy A.P."/>
            <person name="Coombs J.A."/>
            <person name="Bartron M.L."/>
        </authorList>
    </citation>
    <scope>NUCLEOTIDE SEQUENCE</scope>
</reference>
<keyword evidence="4 14" id="KW-0138">CF(0)</keyword>
<evidence type="ECO:0000256" key="1">
    <source>
        <dbReference type="ARBA" id="ARBA00004304"/>
    </source>
</evidence>
<dbReference type="PANTHER" id="PTHR39937:SF1">
    <property type="entry name" value="ATP SYNTHASE PROTEIN 8"/>
    <property type="match status" value="1"/>
</dbReference>
<proteinExistence type="inferred from homology"/>
<dbReference type="AlphaFoldDB" id="A0A7S9DG99"/>
<evidence type="ECO:0000256" key="10">
    <source>
        <dbReference type="ARBA" id="ARBA00023136"/>
    </source>
</evidence>
<evidence type="ECO:0000256" key="4">
    <source>
        <dbReference type="ARBA" id="ARBA00022547"/>
    </source>
</evidence>
<dbReference type="GO" id="GO:0015986">
    <property type="term" value="P:proton motive force-driven ATP synthesis"/>
    <property type="evidence" value="ECO:0007669"/>
    <property type="project" value="InterPro"/>
</dbReference>
<dbReference type="GO" id="GO:0031966">
    <property type="term" value="C:mitochondrial membrane"/>
    <property type="evidence" value="ECO:0007669"/>
    <property type="project" value="UniProtKB-SubCell"/>
</dbReference>
<sequence length="53" mass="6359">MPQLNPSPWLKFFTYVWIAFLTLIPTKVLNFFESNKPTNTSGTRKGQRWSWPW</sequence>
<comment type="subunit">
    <text evidence="13">Component of the ATP synthase complex composed at least of ATP5F1A/subunit alpha, ATP5F1B/subunit beta, ATP5MC1/subunit c (homooctomer), MT-ATP6/subunit a, MT-ATP8/subunit 8, ATP5ME/subunit e, ATP5MF/subunit f, ATP5MG/subunit g, ATP5MK/subunit k, ATP5MJ/subunit j, ATP5F1C/subunit gamma, ATP5F1D/subunit delta, ATP5F1E/subunit epsilon, ATP5PF/subunit F6, ATP5PB/subunit b, ATP5PD/subunit d, ATP5PO/subunit OSCP. ATP synthase complex consists of a soluble F(1) head domain (subunits alpha(3) and beta(3)) - the catalytic core - and a membrane F(0) domain - the membrane proton channel (subunits c, a, 8, e, f, g, k and j). These two domains are linked by a central stalk (subunits gamma, delta, and epsilon) rotating inside the F1 region and a stationary peripheral stalk (subunits F6, b, d, and OSCP).</text>
</comment>
<evidence type="ECO:0000313" key="16">
    <source>
        <dbReference type="EMBL" id="QPF96829.1"/>
    </source>
</evidence>
<keyword evidence="5 14" id="KW-0812">Transmembrane</keyword>
<dbReference type="EMBL" id="MT667255">
    <property type="protein sequence ID" value="QPF96829.1"/>
    <property type="molecule type" value="Genomic_DNA"/>
</dbReference>
<keyword evidence="3 14" id="KW-0813">Transport</keyword>
<keyword evidence="9 14" id="KW-0496">Mitochondrion</keyword>
<evidence type="ECO:0000256" key="11">
    <source>
        <dbReference type="ARBA" id="ARBA00023310"/>
    </source>
</evidence>
<keyword evidence="7 15" id="KW-1133">Transmembrane helix</keyword>
<dbReference type="PANTHER" id="PTHR39937">
    <property type="entry name" value="ATP SYNTHASE PROTEIN 8"/>
    <property type="match status" value="1"/>
</dbReference>
<name>A0A7S9DG99_9TELE</name>
<gene>
    <name evidence="16" type="primary">ATP8</name>
    <name evidence="16" type="ORF">HUS39_021</name>
</gene>
<dbReference type="Pfam" id="PF00895">
    <property type="entry name" value="ATP-synt_8"/>
    <property type="match status" value="1"/>
</dbReference>
<comment type="similarity">
    <text evidence="2 14">Belongs to the ATPase protein 8 family.</text>
</comment>
<reference evidence="16" key="1">
    <citation type="submission" date="2020-06" db="EMBL/GenBank/DDBJ databases">
        <title>Freshwater Fish Mitochondrial Genome Sequencing.</title>
        <authorList>
            <person name="Maloy A.P."/>
            <person name="Coombs J.A."/>
            <person name="Bartron M.L."/>
        </authorList>
    </citation>
    <scope>NUCLEOTIDE SEQUENCE</scope>
</reference>